<keyword evidence="15" id="KW-1185">Reference proteome</keyword>
<feature type="transmembrane region" description="Helical" evidence="11">
    <location>
        <begin position="20"/>
        <end position="42"/>
    </location>
</feature>
<reference evidence="15" key="1">
    <citation type="submission" date="2016-12" db="EMBL/GenBank/DDBJ databases">
        <title>Complete Genome Sequence of Beggiatoa leptomitiformis D-401.</title>
        <authorList>
            <person name="Fomenkov A."/>
            <person name="Vincze T."/>
            <person name="Grabovich M."/>
            <person name="Anton B.P."/>
            <person name="Dubinina G."/>
            <person name="Orlova M."/>
            <person name="Belousova E."/>
            <person name="Roberts R.J."/>
        </authorList>
    </citation>
    <scope>NUCLEOTIDE SEQUENCE [LARGE SCALE GENOMIC DNA]</scope>
    <source>
        <strain evidence="15">D-401</strain>
    </source>
</reference>
<keyword evidence="2" id="KW-0813">Transport</keyword>
<dbReference type="AlphaFoldDB" id="A0A2N9YC03"/>
<dbReference type="InterPro" id="IPR036640">
    <property type="entry name" value="ABC1_TM_sf"/>
</dbReference>
<evidence type="ECO:0000256" key="3">
    <source>
        <dbReference type="ARBA" id="ARBA00022475"/>
    </source>
</evidence>
<dbReference type="PROSITE" id="PS00211">
    <property type="entry name" value="ABC_TRANSPORTER_1"/>
    <property type="match status" value="1"/>
</dbReference>
<keyword evidence="3" id="KW-1003">Cell membrane</keyword>
<dbReference type="InterPro" id="IPR003593">
    <property type="entry name" value="AAA+_ATPase"/>
</dbReference>
<dbReference type="FunFam" id="3.40.50.300:FF:000140">
    <property type="entry name" value="Lipid A export ATP-binding/permease protein MsbA"/>
    <property type="match status" value="1"/>
</dbReference>
<dbReference type="SMART" id="SM00382">
    <property type="entry name" value="AAA"/>
    <property type="match status" value="1"/>
</dbReference>
<comment type="subcellular location">
    <subcellularLocation>
        <location evidence="1">Cell membrane</location>
        <topology evidence="1">Multi-pass membrane protein</topology>
    </subcellularLocation>
</comment>
<dbReference type="InterPro" id="IPR017871">
    <property type="entry name" value="ABC_transporter-like_CS"/>
</dbReference>
<dbReference type="GO" id="GO:0005524">
    <property type="term" value="F:ATP binding"/>
    <property type="evidence" value="ECO:0007669"/>
    <property type="project" value="UniProtKB-KW"/>
</dbReference>
<feature type="transmembrane region" description="Helical" evidence="11">
    <location>
        <begin position="137"/>
        <end position="155"/>
    </location>
</feature>
<dbReference type="InterPro" id="IPR039421">
    <property type="entry name" value="Type_1_exporter"/>
</dbReference>
<keyword evidence="4 11" id="KW-0812">Transmembrane</keyword>
<evidence type="ECO:0000256" key="8">
    <source>
        <dbReference type="ARBA" id="ARBA00022989"/>
    </source>
</evidence>
<feature type="domain" description="ABC transmembrane type-1" evidence="13">
    <location>
        <begin position="22"/>
        <end position="304"/>
    </location>
</feature>
<dbReference type="CDD" id="cd18552">
    <property type="entry name" value="ABC_6TM_MsbA_like"/>
    <property type="match status" value="1"/>
</dbReference>
<gene>
    <name evidence="14" type="primary">msbA</name>
    <name evidence="14" type="ORF">BLE401_04205</name>
</gene>
<evidence type="ECO:0000256" key="2">
    <source>
        <dbReference type="ARBA" id="ARBA00022448"/>
    </source>
</evidence>
<evidence type="ECO:0000256" key="4">
    <source>
        <dbReference type="ARBA" id="ARBA00022692"/>
    </source>
</evidence>
<dbReference type="SUPFAM" id="SSF90123">
    <property type="entry name" value="ABC transporter transmembrane region"/>
    <property type="match status" value="1"/>
</dbReference>
<dbReference type="PROSITE" id="PS50929">
    <property type="entry name" value="ABC_TM1F"/>
    <property type="match status" value="1"/>
</dbReference>
<evidence type="ECO:0000259" key="12">
    <source>
        <dbReference type="PROSITE" id="PS50893"/>
    </source>
</evidence>
<keyword evidence="9" id="KW-0445">Lipid transport</keyword>
<feature type="domain" description="ABC transporter" evidence="12">
    <location>
        <begin position="336"/>
        <end position="572"/>
    </location>
</feature>
<keyword evidence="5" id="KW-0547">Nucleotide-binding</keyword>
<dbReference type="PANTHER" id="PTHR43394:SF1">
    <property type="entry name" value="ATP-BINDING CASSETTE SUB-FAMILY B MEMBER 10, MITOCHONDRIAL"/>
    <property type="match status" value="1"/>
</dbReference>
<evidence type="ECO:0000256" key="9">
    <source>
        <dbReference type="ARBA" id="ARBA00023055"/>
    </source>
</evidence>
<dbReference type="Pfam" id="PF00664">
    <property type="entry name" value="ABC_membrane"/>
    <property type="match status" value="1"/>
</dbReference>
<feature type="transmembrane region" description="Helical" evidence="11">
    <location>
        <begin position="57"/>
        <end position="78"/>
    </location>
</feature>
<dbReference type="GO" id="GO:0016887">
    <property type="term" value="F:ATP hydrolysis activity"/>
    <property type="evidence" value="ECO:0007669"/>
    <property type="project" value="InterPro"/>
</dbReference>
<dbReference type="Gene3D" id="1.20.1560.10">
    <property type="entry name" value="ABC transporter type 1, transmembrane domain"/>
    <property type="match status" value="1"/>
</dbReference>
<dbReference type="GO" id="GO:0034040">
    <property type="term" value="F:ATPase-coupled lipid transmembrane transporter activity"/>
    <property type="evidence" value="ECO:0007669"/>
    <property type="project" value="InterPro"/>
</dbReference>
<evidence type="ECO:0000256" key="1">
    <source>
        <dbReference type="ARBA" id="ARBA00004651"/>
    </source>
</evidence>
<sequence>MNSSTLYLRLLRYVKPHSRLFAIAIVSMVVMALTEPALPALLQPLLDEGFVQQNPDIIKIIPLLLLLVMLIKGIAMIISTTCLAKVATQVVTDLRQAMFEKILSLPTTAFDNISAGILLSKVTYDVSRVMAASTESLVVIIRDSLTVLGLLAWMFYLNWKLTLIVFLVAPVVVVTMRIVSKRLRGMNILTQDAMGNMTRILEETISGHKLVKIFGGQPYEKNRFSLACTAVLNATVKSQTISAISIAIVQMLTAIVLALIIYIAAQEAQSAAITVGGFVSLFTAMGMMFTPIKHLTKVNEQLQQGLAAAQSIFTLIDQASEQDSGTQVLPRLVGKIDFQQLNFTYQENTSNALHDLSLTINAGETIALVGASGSGKTTLANLIPRFYTITQGQILLDGLNINELPLANLRENIALVSQEVVLFNDTVAANIAYGAMANTPREKIIAAAKAAHAMEFIEKMPNGLETIIGERGVKLSGGQRQRLAIARALLKDAPILIFDEATSALDTQSERHVQDSLDYLKRGRTTIIIAHRLSTIAQADRIIVMDKGRIVEMGTHAQLLVLQGTYAMLYRVQEQIDVL</sequence>
<keyword evidence="7" id="KW-1278">Translocase</keyword>
<dbReference type="KEGG" id="blep:AL038_01835"/>
<dbReference type="EMBL" id="CP018889">
    <property type="protein sequence ID" value="AUI67981.1"/>
    <property type="molecule type" value="Genomic_DNA"/>
</dbReference>
<dbReference type="STRING" id="288004.AL038_01835"/>
<dbReference type="SUPFAM" id="SSF52540">
    <property type="entry name" value="P-loop containing nucleoside triphosphate hydrolases"/>
    <property type="match status" value="1"/>
</dbReference>
<dbReference type="InterPro" id="IPR011527">
    <property type="entry name" value="ABC1_TM_dom"/>
</dbReference>
<dbReference type="InterPro" id="IPR003439">
    <property type="entry name" value="ABC_transporter-like_ATP-bd"/>
</dbReference>
<evidence type="ECO:0000256" key="7">
    <source>
        <dbReference type="ARBA" id="ARBA00022967"/>
    </source>
</evidence>
<feature type="transmembrane region" description="Helical" evidence="11">
    <location>
        <begin position="271"/>
        <end position="289"/>
    </location>
</feature>
<evidence type="ECO:0000256" key="10">
    <source>
        <dbReference type="ARBA" id="ARBA00023136"/>
    </source>
</evidence>
<keyword evidence="6 14" id="KW-0067">ATP-binding</keyword>
<evidence type="ECO:0000256" key="11">
    <source>
        <dbReference type="SAM" id="Phobius"/>
    </source>
</evidence>
<dbReference type="Gene3D" id="3.40.50.300">
    <property type="entry name" value="P-loop containing nucleotide triphosphate hydrolases"/>
    <property type="match status" value="1"/>
</dbReference>
<accession>A0A2N9YC03</accession>
<evidence type="ECO:0000259" key="13">
    <source>
        <dbReference type="PROSITE" id="PS50929"/>
    </source>
</evidence>
<dbReference type="InterPro" id="IPR027417">
    <property type="entry name" value="P-loop_NTPase"/>
</dbReference>
<evidence type="ECO:0000256" key="5">
    <source>
        <dbReference type="ARBA" id="ARBA00022741"/>
    </source>
</evidence>
<evidence type="ECO:0000256" key="6">
    <source>
        <dbReference type="ARBA" id="ARBA00022840"/>
    </source>
</evidence>
<dbReference type="InterPro" id="IPR011917">
    <property type="entry name" value="ABC_transpr_lipidA"/>
</dbReference>
<dbReference type="GO" id="GO:0015421">
    <property type="term" value="F:ABC-type oligopeptide transporter activity"/>
    <property type="evidence" value="ECO:0007669"/>
    <property type="project" value="TreeGrafter"/>
</dbReference>
<dbReference type="RefSeq" id="WP_062148167.1">
    <property type="nucleotide sequence ID" value="NZ_CP012373.2"/>
</dbReference>
<proteinExistence type="predicted"/>
<dbReference type="PROSITE" id="PS50893">
    <property type="entry name" value="ABC_TRANSPORTER_2"/>
    <property type="match status" value="1"/>
</dbReference>
<organism evidence="14 15">
    <name type="scientific">Beggiatoa leptomitoformis</name>
    <dbReference type="NCBI Taxonomy" id="288004"/>
    <lineage>
        <taxon>Bacteria</taxon>
        <taxon>Pseudomonadati</taxon>
        <taxon>Pseudomonadota</taxon>
        <taxon>Gammaproteobacteria</taxon>
        <taxon>Thiotrichales</taxon>
        <taxon>Thiotrichaceae</taxon>
        <taxon>Beggiatoa</taxon>
    </lineage>
</organism>
<dbReference type="GO" id="GO:0005886">
    <property type="term" value="C:plasma membrane"/>
    <property type="evidence" value="ECO:0007669"/>
    <property type="project" value="UniProtKB-SubCell"/>
</dbReference>
<keyword evidence="10 11" id="KW-0472">Membrane</keyword>
<evidence type="ECO:0000313" key="14">
    <source>
        <dbReference type="EMBL" id="AUI67981.1"/>
    </source>
</evidence>
<feature type="transmembrane region" description="Helical" evidence="11">
    <location>
        <begin position="161"/>
        <end position="179"/>
    </location>
</feature>
<feature type="transmembrane region" description="Helical" evidence="11">
    <location>
        <begin position="243"/>
        <end position="265"/>
    </location>
</feature>
<keyword evidence="8 11" id="KW-1133">Transmembrane helix</keyword>
<dbReference type="Proteomes" id="UP000234271">
    <property type="component" value="Chromosome"/>
</dbReference>
<dbReference type="OrthoDB" id="6336411at2"/>
<evidence type="ECO:0000313" key="15">
    <source>
        <dbReference type="Proteomes" id="UP000234271"/>
    </source>
</evidence>
<protein>
    <submittedName>
        <fullName evidence="14">Lipid A export permease/ATP-binding protein MsbA</fullName>
    </submittedName>
</protein>
<name>A0A2N9YC03_9GAMM</name>
<dbReference type="Pfam" id="PF00005">
    <property type="entry name" value="ABC_tran"/>
    <property type="match status" value="1"/>
</dbReference>
<dbReference type="NCBIfam" id="TIGR02203">
    <property type="entry name" value="MsbA_lipidA"/>
    <property type="match status" value="1"/>
</dbReference>
<dbReference type="PANTHER" id="PTHR43394">
    <property type="entry name" value="ATP-DEPENDENT PERMEASE MDL1, MITOCHONDRIAL"/>
    <property type="match status" value="1"/>
</dbReference>